<protein>
    <submittedName>
        <fullName evidence="2">Uncharacterized protein</fullName>
    </submittedName>
</protein>
<organism evidence="2 3">
    <name type="scientific">Viridibacillus soli</name>
    <dbReference type="NCBI Taxonomy" id="2798301"/>
    <lineage>
        <taxon>Bacteria</taxon>
        <taxon>Bacillati</taxon>
        <taxon>Bacillota</taxon>
        <taxon>Bacilli</taxon>
        <taxon>Bacillales</taxon>
        <taxon>Caryophanaceae</taxon>
        <taxon>Viridibacillus</taxon>
    </lineage>
</organism>
<evidence type="ECO:0000256" key="1">
    <source>
        <dbReference type="SAM" id="Phobius"/>
    </source>
</evidence>
<accession>A0ABS1H273</accession>
<comment type="caution">
    <text evidence="2">The sequence shown here is derived from an EMBL/GenBank/DDBJ whole genome shotgun (WGS) entry which is preliminary data.</text>
</comment>
<reference evidence="2 3" key="1">
    <citation type="submission" date="2020-12" db="EMBL/GenBank/DDBJ databases">
        <title>YIM B01967 draft genome.</title>
        <authorList>
            <person name="Yan X."/>
        </authorList>
    </citation>
    <scope>NUCLEOTIDE SEQUENCE [LARGE SCALE GENOMIC DNA]</scope>
    <source>
        <strain evidence="2 3">YIM B01967</strain>
    </source>
</reference>
<dbReference type="RefSeq" id="WP_200747571.1">
    <property type="nucleotide sequence ID" value="NZ_JAEOAH010000001.1"/>
</dbReference>
<feature type="transmembrane region" description="Helical" evidence="1">
    <location>
        <begin position="20"/>
        <end position="37"/>
    </location>
</feature>
<proteinExistence type="predicted"/>
<dbReference type="EMBL" id="JAEOAH010000001">
    <property type="protein sequence ID" value="MBK3493489.1"/>
    <property type="molecule type" value="Genomic_DNA"/>
</dbReference>
<keyword evidence="1" id="KW-0472">Membrane</keyword>
<keyword evidence="3" id="KW-1185">Reference proteome</keyword>
<keyword evidence="1" id="KW-0812">Transmembrane</keyword>
<keyword evidence="1" id="KW-1133">Transmembrane helix</keyword>
<sequence>MGLQQDIIENIKELVIGRNVWVILSVIISMFGPYFLGKYKEKTKKVNEMLPIILQEYVSPMYNDLVNTDMNNIDEIRKFIDKYAEKESLYKISEPSIIHGFYHTRILLK</sequence>
<evidence type="ECO:0000313" key="3">
    <source>
        <dbReference type="Proteomes" id="UP000618943"/>
    </source>
</evidence>
<name>A0ABS1H273_9BACL</name>
<gene>
    <name evidence="2" type="ORF">JFL43_01120</name>
</gene>
<evidence type="ECO:0000313" key="2">
    <source>
        <dbReference type="EMBL" id="MBK3493489.1"/>
    </source>
</evidence>
<dbReference type="Proteomes" id="UP000618943">
    <property type="component" value="Unassembled WGS sequence"/>
</dbReference>